<evidence type="ECO:0000256" key="3">
    <source>
        <dbReference type="ARBA" id="ARBA00022475"/>
    </source>
</evidence>
<reference evidence="10" key="1">
    <citation type="journal article" date="2019" name="Int. J. Syst. Evol. Microbiol.">
        <title>The Global Catalogue of Microorganisms (GCM) 10K type strain sequencing project: providing services to taxonomists for standard genome sequencing and annotation.</title>
        <authorList>
            <consortium name="The Broad Institute Genomics Platform"/>
            <consortium name="The Broad Institute Genome Sequencing Center for Infectious Disease"/>
            <person name="Wu L."/>
            <person name="Ma J."/>
        </authorList>
    </citation>
    <scope>NUCLEOTIDE SEQUENCE [LARGE SCALE GENOMIC DNA]</scope>
    <source>
        <strain evidence="10">KCTC 52165</strain>
    </source>
</reference>
<evidence type="ECO:0000256" key="7">
    <source>
        <dbReference type="ARBA" id="ARBA00023136"/>
    </source>
</evidence>
<feature type="transmembrane region" description="Helical" evidence="8">
    <location>
        <begin position="45"/>
        <end position="66"/>
    </location>
</feature>
<accession>A0ABV7KHB2</accession>
<dbReference type="Pfam" id="PF02653">
    <property type="entry name" value="BPD_transp_2"/>
    <property type="match status" value="1"/>
</dbReference>
<sequence>MMAQPSPWYRRLGGGALPAILLLVLMLAVYAVYEPSALTSFGIGNLLNNAIVLALAATGLTIVVLTGEFDLSGAGVVAICNVLAATLSMGSLGSMGTLGFVLLVGLAVGLVNAYLIAILGLQSLAVTIGSLIVCQGIALIILPAPGGEVAEAIDGVTGDIFGIPYAGIMMVAIALGWTFLKNTRWGISVYAVGADPVASRLSGLDVPTTKFLALVLAGLCYGAAGFVYSAEIGSGDPRISDSFLLYMFAAVAIGGTSLMGGRGGVLGTLVGVGILTVMQKMLFAIGVAEYYTNIFNGLIMIAAIFFGQLSPLVARIAHRRPA</sequence>
<keyword evidence="3" id="KW-1003">Cell membrane</keyword>
<evidence type="ECO:0000313" key="10">
    <source>
        <dbReference type="Proteomes" id="UP001595583"/>
    </source>
</evidence>
<keyword evidence="7 8" id="KW-0472">Membrane</keyword>
<dbReference type="Proteomes" id="UP001595583">
    <property type="component" value="Unassembled WGS sequence"/>
</dbReference>
<dbReference type="RefSeq" id="WP_378225428.1">
    <property type="nucleotide sequence ID" value="NZ_JBHRTK010000034.1"/>
</dbReference>
<proteinExistence type="predicted"/>
<feature type="transmembrane region" description="Helical" evidence="8">
    <location>
        <begin position="98"/>
        <end position="117"/>
    </location>
</feature>
<keyword evidence="6 8" id="KW-1133">Transmembrane helix</keyword>
<evidence type="ECO:0000256" key="4">
    <source>
        <dbReference type="ARBA" id="ARBA00022519"/>
    </source>
</evidence>
<feature type="transmembrane region" description="Helical" evidence="8">
    <location>
        <begin position="266"/>
        <end position="288"/>
    </location>
</feature>
<feature type="transmembrane region" description="Helical" evidence="8">
    <location>
        <begin position="242"/>
        <end position="259"/>
    </location>
</feature>
<dbReference type="PANTHER" id="PTHR32196:SF21">
    <property type="entry name" value="ABC TRANSPORTER PERMEASE PROTEIN YPHD-RELATED"/>
    <property type="match status" value="1"/>
</dbReference>
<feature type="transmembrane region" description="Helical" evidence="8">
    <location>
        <begin position="162"/>
        <end position="180"/>
    </location>
</feature>
<dbReference type="EMBL" id="JBHRTK010000034">
    <property type="protein sequence ID" value="MFC3209221.1"/>
    <property type="molecule type" value="Genomic_DNA"/>
</dbReference>
<evidence type="ECO:0000313" key="9">
    <source>
        <dbReference type="EMBL" id="MFC3209221.1"/>
    </source>
</evidence>
<feature type="transmembrane region" description="Helical" evidence="8">
    <location>
        <begin position="12"/>
        <end position="33"/>
    </location>
</feature>
<comment type="subcellular location">
    <subcellularLocation>
        <location evidence="1">Cell membrane</location>
        <topology evidence="1">Multi-pass membrane protein</topology>
    </subcellularLocation>
</comment>
<evidence type="ECO:0000256" key="2">
    <source>
        <dbReference type="ARBA" id="ARBA00022448"/>
    </source>
</evidence>
<protein>
    <submittedName>
        <fullName evidence="9">ABC transporter permease</fullName>
    </submittedName>
</protein>
<feature type="transmembrane region" description="Helical" evidence="8">
    <location>
        <begin position="124"/>
        <end position="142"/>
    </location>
</feature>
<evidence type="ECO:0000256" key="8">
    <source>
        <dbReference type="SAM" id="Phobius"/>
    </source>
</evidence>
<keyword evidence="10" id="KW-1185">Reference proteome</keyword>
<dbReference type="PANTHER" id="PTHR32196">
    <property type="entry name" value="ABC TRANSPORTER PERMEASE PROTEIN YPHD-RELATED-RELATED"/>
    <property type="match status" value="1"/>
</dbReference>
<dbReference type="CDD" id="cd06579">
    <property type="entry name" value="TM_PBP1_transp_AraH_like"/>
    <property type="match status" value="1"/>
</dbReference>
<feature type="transmembrane region" description="Helical" evidence="8">
    <location>
        <begin position="211"/>
        <end position="230"/>
    </location>
</feature>
<feature type="transmembrane region" description="Helical" evidence="8">
    <location>
        <begin position="294"/>
        <end position="314"/>
    </location>
</feature>
<feature type="transmembrane region" description="Helical" evidence="8">
    <location>
        <begin position="73"/>
        <end position="92"/>
    </location>
</feature>
<keyword evidence="2" id="KW-0813">Transport</keyword>
<keyword evidence="4" id="KW-0997">Cell inner membrane</keyword>
<evidence type="ECO:0000256" key="1">
    <source>
        <dbReference type="ARBA" id="ARBA00004651"/>
    </source>
</evidence>
<evidence type="ECO:0000256" key="6">
    <source>
        <dbReference type="ARBA" id="ARBA00022989"/>
    </source>
</evidence>
<name>A0ABV7KHB2_9HYPH</name>
<comment type="caution">
    <text evidence="9">The sequence shown here is derived from an EMBL/GenBank/DDBJ whole genome shotgun (WGS) entry which is preliminary data.</text>
</comment>
<evidence type="ECO:0000256" key="5">
    <source>
        <dbReference type="ARBA" id="ARBA00022692"/>
    </source>
</evidence>
<gene>
    <name evidence="9" type="ORF">ACFOHJ_23655</name>
</gene>
<organism evidence="9 10">
    <name type="scientific">Aquamicrobium soli</name>
    <dbReference type="NCBI Taxonomy" id="1811518"/>
    <lineage>
        <taxon>Bacteria</taxon>
        <taxon>Pseudomonadati</taxon>
        <taxon>Pseudomonadota</taxon>
        <taxon>Alphaproteobacteria</taxon>
        <taxon>Hyphomicrobiales</taxon>
        <taxon>Phyllobacteriaceae</taxon>
        <taxon>Aquamicrobium</taxon>
    </lineage>
</organism>
<dbReference type="InterPro" id="IPR001851">
    <property type="entry name" value="ABC_transp_permease"/>
</dbReference>
<keyword evidence="5 8" id="KW-0812">Transmembrane</keyword>